<feature type="domain" description="SnoaL-like" evidence="1">
    <location>
        <begin position="40"/>
        <end position="148"/>
    </location>
</feature>
<dbReference type="Gene3D" id="3.10.450.50">
    <property type="match status" value="1"/>
</dbReference>
<gene>
    <name evidence="2" type="ORF">HEQ75_25960</name>
</gene>
<dbReference type="PROSITE" id="PS51318">
    <property type="entry name" value="TAT"/>
    <property type="match status" value="1"/>
</dbReference>
<dbReference type="InterPro" id="IPR037401">
    <property type="entry name" value="SnoaL-like"/>
</dbReference>
<organism evidence="2 3">
    <name type="scientific">Falsiroseomonas selenitidurans</name>
    <dbReference type="NCBI Taxonomy" id="2716335"/>
    <lineage>
        <taxon>Bacteria</taxon>
        <taxon>Pseudomonadati</taxon>
        <taxon>Pseudomonadota</taxon>
        <taxon>Alphaproteobacteria</taxon>
        <taxon>Acetobacterales</taxon>
        <taxon>Roseomonadaceae</taxon>
        <taxon>Falsiroseomonas</taxon>
    </lineage>
</organism>
<name>A0ABX1EAS1_9PROT</name>
<reference evidence="2 3" key="1">
    <citation type="submission" date="2020-03" db="EMBL/GenBank/DDBJ databases">
        <title>Roseomonas selenitidurans sp. nov. isolated from urban soil.</title>
        <authorList>
            <person name="Liu H."/>
        </authorList>
    </citation>
    <scope>NUCLEOTIDE SEQUENCE [LARGE SCALE GENOMIC DNA]</scope>
    <source>
        <strain evidence="2 3">BU-1</strain>
    </source>
</reference>
<evidence type="ECO:0000313" key="3">
    <source>
        <dbReference type="Proteomes" id="UP000787635"/>
    </source>
</evidence>
<keyword evidence="3" id="KW-1185">Reference proteome</keyword>
<protein>
    <submittedName>
        <fullName evidence="2">SnoaL-like domain-containing protein</fullName>
    </submittedName>
</protein>
<proteinExistence type="predicted"/>
<dbReference type="Pfam" id="PF12680">
    <property type="entry name" value="SnoaL_2"/>
    <property type="match status" value="1"/>
</dbReference>
<dbReference type="EMBL" id="JAAVNE010000077">
    <property type="protein sequence ID" value="NKC34325.1"/>
    <property type="molecule type" value="Genomic_DNA"/>
</dbReference>
<dbReference type="RefSeq" id="WP_168035036.1">
    <property type="nucleotide sequence ID" value="NZ_JAAVNE010000077.1"/>
</dbReference>
<sequence length="170" mass="17896">MHIARRNTVIAAAGLAAAGIGLGAGPAAARAGDAATLAAHLLDAFTRRDLPALVAAMAPAVVVEQPYQLPGQPDRFEGRAAVEAFFARLFEQFSAARFVGTPRISPFADGRGVVVETSGDFVLAGSGRPYRNRYVFVLELDAAGRVAAFREYFNPLAVAEIVGLRLAEAR</sequence>
<evidence type="ECO:0000259" key="1">
    <source>
        <dbReference type="Pfam" id="PF12680"/>
    </source>
</evidence>
<comment type="caution">
    <text evidence="2">The sequence shown here is derived from an EMBL/GenBank/DDBJ whole genome shotgun (WGS) entry which is preliminary data.</text>
</comment>
<dbReference type="InterPro" id="IPR032710">
    <property type="entry name" value="NTF2-like_dom_sf"/>
</dbReference>
<evidence type="ECO:0000313" key="2">
    <source>
        <dbReference type="EMBL" id="NKC34325.1"/>
    </source>
</evidence>
<dbReference type="InterPro" id="IPR006311">
    <property type="entry name" value="TAT_signal"/>
</dbReference>
<dbReference type="Proteomes" id="UP000787635">
    <property type="component" value="Unassembled WGS sequence"/>
</dbReference>
<dbReference type="SUPFAM" id="SSF54427">
    <property type="entry name" value="NTF2-like"/>
    <property type="match status" value="1"/>
</dbReference>
<accession>A0ABX1EAS1</accession>